<protein>
    <submittedName>
        <fullName evidence="3">Zinc ribbon domain-containing protein</fullName>
    </submittedName>
</protein>
<dbReference type="Pfam" id="PF13240">
    <property type="entry name" value="Zn_Ribbon_1"/>
    <property type="match status" value="1"/>
</dbReference>
<proteinExistence type="predicted"/>
<evidence type="ECO:0000259" key="2">
    <source>
        <dbReference type="Pfam" id="PF13240"/>
    </source>
</evidence>
<keyword evidence="4" id="KW-1185">Reference proteome</keyword>
<evidence type="ECO:0000313" key="3">
    <source>
        <dbReference type="EMBL" id="MBE9028896.1"/>
    </source>
</evidence>
<feature type="compositionally biased region" description="Low complexity" evidence="1">
    <location>
        <begin position="166"/>
        <end position="181"/>
    </location>
</feature>
<comment type="caution">
    <text evidence="3">The sequence shown here is derived from an EMBL/GenBank/DDBJ whole genome shotgun (WGS) entry which is preliminary data.</text>
</comment>
<dbReference type="AlphaFoldDB" id="A0A928VHW2"/>
<dbReference type="RefSeq" id="WP_264323719.1">
    <property type="nucleotide sequence ID" value="NZ_JADEXQ010000008.1"/>
</dbReference>
<feature type="compositionally biased region" description="Polar residues" evidence="1">
    <location>
        <begin position="201"/>
        <end position="211"/>
    </location>
</feature>
<dbReference type="Proteomes" id="UP000625316">
    <property type="component" value="Unassembled WGS sequence"/>
</dbReference>
<sequence length="211" mass="22874">MPYMCDISPNQTVFLDNPGDQTVLTCMSGQVGQQQQSSSSFTTGRWSNPPELWRSSQGLFIQIHGESGITIVQIQNNGLHVTSAQAIGQPAQTIPMQPVAAMPNMPTMQSMQPMPPIQPMPPMQPMSPMQPMPPMNMSNMNSAPPAMQMQMGNMQMSMDNPTNPKSSSSNGVSHSLNSSHSTPTQRNFCSGCGQPIRPNDNFCSSCGQKLE</sequence>
<evidence type="ECO:0000313" key="4">
    <source>
        <dbReference type="Proteomes" id="UP000625316"/>
    </source>
</evidence>
<dbReference type="EMBL" id="JADEXQ010000008">
    <property type="protein sequence ID" value="MBE9028896.1"/>
    <property type="molecule type" value="Genomic_DNA"/>
</dbReference>
<feature type="domain" description="Zinc-ribbon" evidence="2">
    <location>
        <begin position="188"/>
        <end position="210"/>
    </location>
</feature>
<organism evidence="3 4">
    <name type="scientific">Romeriopsis navalis LEGE 11480</name>
    <dbReference type="NCBI Taxonomy" id="2777977"/>
    <lineage>
        <taxon>Bacteria</taxon>
        <taxon>Bacillati</taxon>
        <taxon>Cyanobacteriota</taxon>
        <taxon>Cyanophyceae</taxon>
        <taxon>Leptolyngbyales</taxon>
        <taxon>Leptolyngbyaceae</taxon>
        <taxon>Romeriopsis</taxon>
        <taxon>Romeriopsis navalis</taxon>
    </lineage>
</organism>
<reference evidence="3" key="1">
    <citation type="submission" date="2020-10" db="EMBL/GenBank/DDBJ databases">
        <authorList>
            <person name="Castelo-Branco R."/>
            <person name="Eusebio N."/>
            <person name="Adriana R."/>
            <person name="Vieira A."/>
            <person name="Brugerolle De Fraissinette N."/>
            <person name="Rezende De Castro R."/>
            <person name="Schneider M.P."/>
            <person name="Vasconcelos V."/>
            <person name="Leao P.N."/>
        </authorList>
    </citation>
    <scope>NUCLEOTIDE SEQUENCE</scope>
    <source>
        <strain evidence="3">LEGE 11480</strain>
    </source>
</reference>
<gene>
    <name evidence="3" type="ORF">IQ266_03860</name>
</gene>
<feature type="region of interest" description="Disordered" evidence="1">
    <location>
        <begin position="154"/>
        <end position="211"/>
    </location>
</feature>
<evidence type="ECO:0000256" key="1">
    <source>
        <dbReference type="SAM" id="MobiDB-lite"/>
    </source>
</evidence>
<dbReference type="InterPro" id="IPR026870">
    <property type="entry name" value="Zinc_ribbon_dom"/>
</dbReference>
<name>A0A928VHW2_9CYAN</name>
<accession>A0A928VHW2</accession>